<dbReference type="HOGENOM" id="CLU_079959_0_2_6"/>
<dbReference type="InterPro" id="IPR011994">
    <property type="entry name" value="Cytidylate_kinase_dom"/>
</dbReference>
<dbReference type="HAMAP" id="MF_00238">
    <property type="entry name" value="Cytidyl_kinase_type1"/>
    <property type="match status" value="1"/>
</dbReference>
<dbReference type="InterPro" id="IPR003136">
    <property type="entry name" value="Cytidylate_kin"/>
</dbReference>
<proteinExistence type="inferred from homology"/>
<dbReference type="KEGG" id="fpp:FPB0191_00776"/>
<keyword evidence="11" id="KW-1185">Reference proteome</keyword>
<dbReference type="NCBIfam" id="TIGR00017">
    <property type="entry name" value="cmk"/>
    <property type="match status" value="1"/>
</dbReference>
<dbReference type="GO" id="GO:0005524">
    <property type="term" value="F:ATP binding"/>
    <property type="evidence" value="ECO:0007669"/>
    <property type="project" value="UniProtKB-UniRule"/>
</dbReference>
<dbReference type="SUPFAM" id="SSF52540">
    <property type="entry name" value="P-loop containing nucleoside triphosphate hydrolases"/>
    <property type="match status" value="1"/>
</dbReference>
<dbReference type="OrthoDB" id="9807434at2"/>
<dbReference type="InterPro" id="IPR027417">
    <property type="entry name" value="P-loop_NTPase"/>
</dbReference>
<reference evidence="10 11" key="1">
    <citation type="journal article" date="2014" name="Appl. Environ. Microbiol.">
        <title>Gut symbionts from distinct hosts exhibit genotoxic activity via divergent colibactin biosynthetic pathways.</title>
        <authorList>
            <person name="Engel P."/>
            <person name="Vizcaino M.I."/>
            <person name="Crawford J.M."/>
        </authorList>
    </citation>
    <scope>NUCLEOTIDE SEQUENCE [LARGE SCALE GENOMIC DNA]</scope>
    <source>
        <strain evidence="10 11">PEB0191</strain>
    </source>
</reference>
<gene>
    <name evidence="8" type="primary">cmk</name>
    <name evidence="10" type="ORF">FPB0191_00776</name>
</gene>
<accession>A0A0A7RZE0</accession>
<dbReference type="Proteomes" id="UP000030901">
    <property type="component" value="Chromosome"/>
</dbReference>
<protein>
    <recommendedName>
        <fullName evidence="8">Cytidylate kinase</fullName>
        <shortName evidence="8">CK</shortName>
        <ecNumber evidence="8">2.7.4.25</ecNumber>
    </recommendedName>
    <alternativeName>
        <fullName evidence="8">Cytidine monophosphate kinase</fullName>
        <shortName evidence="8">CMP kinase</shortName>
    </alternativeName>
</protein>
<comment type="catalytic activity">
    <reaction evidence="7 8">
        <text>CMP + ATP = CDP + ADP</text>
        <dbReference type="Rhea" id="RHEA:11600"/>
        <dbReference type="ChEBI" id="CHEBI:30616"/>
        <dbReference type="ChEBI" id="CHEBI:58069"/>
        <dbReference type="ChEBI" id="CHEBI:60377"/>
        <dbReference type="ChEBI" id="CHEBI:456216"/>
        <dbReference type="EC" id="2.7.4.25"/>
    </reaction>
</comment>
<keyword evidence="2 8" id="KW-0808">Transferase</keyword>
<comment type="catalytic activity">
    <reaction evidence="6 8">
        <text>dCMP + ATP = dCDP + ADP</text>
        <dbReference type="Rhea" id="RHEA:25094"/>
        <dbReference type="ChEBI" id="CHEBI:30616"/>
        <dbReference type="ChEBI" id="CHEBI:57566"/>
        <dbReference type="ChEBI" id="CHEBI:58593"/>
        <dbReference type="ChEBI" id="CHEBI:456216"/>
        <dbReference type="EC" id="2.7.4.25"/>
    </reaction>
</comment>
<dbReference type="EC" id="2.7.4.25" evidence="8"/>
<keyword evidence="5 8" id="KW-0067">ATP-binding</keyword>
<dbReference type="PANTHER" id="PTHR21299:SF2">
    <property type="entry name" value="CYTIDYLATE KINASE"/>
    <property type="match status" value="1"/>
</dbReference>
<dbReference type="GO" id="GO:0036430">
    <property type="term" value="F:CMP kinase activity"/>
    <property type="evidence" value="ECO:0007669"/>
    <property type="project" value="RHEA"/>
</dbReference>
<sequence length="231" mass="25773">METIINSTHIPVVTVDGPSGVGKGTLCVLLAKHFKWNLLDSGAIYRVLALSILDHNISLDSEDVLETHALNLPLKFVTMESGVHVLLNDIDVSDKLRTQEIGEMASKIAALPKVREALLQRQRDFRNKPGLIADGRDMGTVVFPDAPVKIFLDASPEARAERRMKQLQKNKICAIYDEILHEIKARDERDRNRTIAPLKSASDAFLIDSTDLTIDEVFQQALKIIKSKINL</sequence>
<evidence type="ECO:0000256" key="5">
    <source>
        <dbReference type="ARBA" id="ARBA00022840"/>
    </source>
</evidence>
<evidence type="ECO:0000256" key="1">
    <source>
        <dbReference type="ARBA" id="ARBA00009427"/>
    </source>
</evidence>
<feature type="binding site" evidence="8">
    <location>
        <begin position="17"/>
        <end position="25"/>
    </location>
    <ligand>
        <name>ATP</name>
        <dbReference type="ChEBI" id="CHEBI:30616"/>
    </ligand>
</feature>
<evidence type="ECO:0000259" key="9">
    <source>
        <dbReference type="Pfam" id="PF02224"/>
    </source>
</evidence>
<dbReference type="Gene3D" id="3.40.50.300">
    <property type="entry name" value="P-loop containing nucleotide triphosphate hydrolases"/>
    <property type="match status" value="1"/>
</dbReference>
<keyword evidence="4 8" id="KW-0418">Kinase</keyword>
<dbReference type="CDD" id="cd02020">
    <property type="entry name" value="CMPK"/>
    <property type="match status" value="1"/>
</dbReference>
<keyword evidence="8" id="KW-0963">Cytoplasm</keyword>
<evidence type="ECO:0000256" key="2">
    <source>
        <dbReference type="ARBA" id="ARBA00022679"/>
    </source>
</evidence>
<evidence type="ECO:0000256" key="4">
    <source>
        <dbReference type="ARBA" id="ARBA00022777"/>
    </source>
</evidence>
<dbReference type="GO" id="GO:0036431">
    <property type="term" value="F:dCMP kinase activity"/>
    <property type="evidence" value="ECO:0007669"/>
    <property type="project" value="InterPro"/>
</dbReference>
<keyword evidence="3 8" id="KW-0547">Nucleotide-binding</keyword>
<evidence type="ECO:0000313" key="11">
    <source>
        <dbReference type="Proteomes" id="UP000030901"/>
    </source>
</evidence>
<evidence type="ECO:0000256" key="6">
    <source>
        <dbReference type="ARBA" id="ARBA00047615"/>
    </source>
</evidence>
<comment type="subcellular location">
    <subcellularLocation>
        <location evidence="8">Cytoplasm</location>
    </subcellularLocation>
</comment>
<dbReference type="RefSeq" id="WP_039104163.1">
    <property type="nucleotide sequence ID" value="NZ_CP009056.1"/>
</dbReference>
<dbReference type="EMBL" id="CP009056">
    <property type="protein sequence ID" value="AJA44603.1"/>
    <property type="molecule type" value="Genomic_DNA"/>
</dbReference>
<evidence type="ECO:0000256" key="7">
    <source>
        <dbReference type="ARBA" id="ARBA00048478"/>
    </source>
</evidence>
<evidence type="ECO:0000313" key="10">
    <source>
        <dbReference type="EMBL" id="AJA44603.1"/>
    </source>
</evidence>
<feature type="domain" description="Cytidylate kinase" evidence="9">
    <location>
        <begin position="13"/>
        <end position="226"/>
    </location>
</feature>
<comment type="similarity">
    <text evidence="1 8">Belongs to the cytidylate kinase family. Type 1 subfamily.</text>
</comment>
<dbReference type="GO" id="GO:0005829">
    <property type="term" value="C:cytosol"/>
    <property type="evidence" value="ECO:0007669"/>
    <property type="project" value="TreeGrafter"/>
</dbReference>
<dbReference type="GO" id="GO:0015949">
    <property type="term" value="P:nucleobase-containing small molecule interconversion"/>
    <property type="evidence" value="ECO:0007669"/>
    <property type="project" value="TreeGrafter"/>
</dbReference>
<dbReference type="PANTHER" id="PTHR21299">
    <property type="entry name" value="CYTIDYLATE KINASE/PANTOATE-BETA-ALANINE LIGASE"/>
    <property type="match status" value="1"/>
</dbReference>
<dbReference type="Pfam" id="PF02224">
    <property type="entry name" value="Cytidylate_kin"/>
    <property type="match status" value="1"/>
</dbReference>
<evidence type="ECO:0000256" key="3">
    <source>
        <dbReference type="ARBA" id="ARBA00022741"/>
    </source>
</evidence>
<name>A0A0A7RZE0_FRIPE</name>
<dbReference type="AlphaFoldDB" id="A0A0A7RZE0"/>
<evidence type="ECO:0000256" key="8">
    <source>
        <dbReference type="HAMAP-Rule" id="MF_00238"/>
    </source>
</evidence>
<dbReference type="STRING" id="1267021.FPB0191_00776"/>
<organism evidence="10 11">
    <name type="scientific">Frischella perrara</name>
    <dbReference type="NCBI Taxonomy" id="1267021"/>
    <lineage>
        <taxon>Bacteria</taxon>
        <taxon>Pseudomonadati</taxon>
        <taxon>Pseudomonadota</taxon>
        <taxon>Gammaproteobacteria</taxon>
        <taxon>Orbales</taxon>
        <taxon>Orbaceae</taxon>
        <taxon>Frischella</taxon>
    </lineage>
</organism>
<dbReference type="GO" id="GO:0006220">
    <property type="term" value="P:pyrimidine nucleotide metabolic process"/>
    <property type="evidence" value="ECO:0007669"/>
    <property type="project" value="UniProtKB-UniRule"/>
</dbReference>